<dbReference type="RefSeq" id="WP_066538479.1">
    <property type="nucleotide sequence ID" value="NZ_CP021422.1"/>
</dbReference>
<organism evidence="2 4">
    <name type="scientific">Acutalibacter muris</name>
    <dbReference type="NCBI Taxonomy" id="1796620"/>
    <lineage>
        <taxon>Bacteria</taxon>
        <taxon>Bacillati</taxon>
        <taxon>Bacillota</taxon>
        <taxon>Clostridia</taxon>
        <taxon>Eubacteriales</taxon>
        <taxon>Acutalibacteraceae</taxon>
        <taxon>Acutalibacter</taxon>
    </lineage>
</organism>
<dbReference type="Pfam" id="PF12784">
    <property type="entry name" value="PDDEXK_2"/>
    <property type="match status" value="1"/>
</dbReference>
<dbReference type="Proteomes" id="UP000196710">
    <property type="component" value="Chromosome"/>
</dbReference>
<protein>
    <submittedName>
        <fullName evidence="1 2">Nuclease</fullName>
    </submittedName>
</protein>
<evidence type="ECO:0000313" key="1">
    <source>
        <dbReference type="EMBL" id="ASB42173.1"/>
    </source>
</evidence>
<evidence type="ECO:0000313" key="3">
    <source>
        <dbReference type="Proteomes" id="UP000196710"/>
    </source>
</evidence>
<dbReference type="EMBL" id="CP021422">
    <property type="protein sequence ID" value="ASB42173.1"/>
    <property type="molecule type" value="Genomic_DNA"/>
</dbReference>
<reference evidence="3" key="2">
    <citation type="submission" date="2017-05" db="EMBL/GenBank/DDBJ databases">
        <title>Improved OligoMM genomes.</title>
        <authorList>
            <person name="Garzetti D."/>
        </authorList>
    </citation>
    <scope>NUCLEOTIDE SEQUENCE [LARGE SCALE GENOMIC DNA]</scope>
    <source>
        <strain evidence="3">KB18</strain>
    </source>
</reference>
<name>A0A1Z2XUP8_9FIRM</name>
<dbReference type="AlphaFoldDB" id="A0A1Z2XUP8"/>
<sequence length="277" mass="31472">MTDKQERQHQEDLQRLRGFRLLDDDFMTKCFEGETACMELVLRIVLEKPDLQVTDVRTQVFVENLLNRSVRLDILATDSEGRKINVEIQRADHGAGKRRARYNSAMMDVNLLPKGEDTDDLPETYVVFITENDVLGGGLPLHRISRYDHDMGTPFDDGTHIIYVNGAYRGSSPIGLLMHDFACTDPAEMHYNALADRVRFYKESKEGVAIMCKVMEEMREQSLQEGLEEGMKVGRKESAVETAKRMLADGHLSLEKIAEFTGLNLDEVEKLQTAENA</sequence>
<dbReference type="KEGG" id="amur:ADH66_16790"/>
<evidence type="ECO:0000313" key="4">
    <source>
        <dbReference type="Proteomes" id="UP000596035"/>
    </source>
</evidence>
<dbReference type="PANTHER" id="PTHR41317">
    <property type="entry name" value="PD-(D_E)XK NUCLEASE FAMILY TRANSPOSASE"/>
    <property type="match status" value="1"/>
</dbReference>
<proteinExistence type="predicted"/>
<dbReference type="EMBL" id="CP065321">
    <property type="protein sequence ID" value="QQR31446.1"/>
    <property type="molecule type" value="Genomic_DNA"/>
</dbReference>
<dbReference type="PANTHER" id="PTHR41317:SF1">
    <property type="entry name" value="PD-(D_E)XK NUCLEASE FAMILY TRANSPOSASE"/>
    <property type="match status" value="1"/>
</dbReference>
<gene>
    <name evidence="1" type="ORF">ADH66_16790</name>
    <name evidence="2" type="ORF">I5Q82_07180</name>
</gene>
<dbReference type="Proteomes" id="UP000596035">
    <property type="component" value="Chromosome"/>
</dbReference>
<evidence type="ECO:0000313" key="2">
    <source>
        <dbReference type="EMBL" id="QQR31446.1"/>
    </source>
</evidence>
<accession>A0A1Z2XUP8</accession>
<keyword evidence="3" id="KW-1185">Reference proteome</keyword>
<reference evidence="1" key="1">
    <citation type="journal article" date="2017" name="Genome Announc.">
        <title>High-Quality Whole-Genome Sequences of the Oligo-Mouse-Microbiota Bacterial Community.</title>
        <authorList>
            <person name="Garzetti D."/>
            <person name="Brugiroux S."/>
            <person name="Bunk B."/>
            <person name="Pukall R."/>
            <person name="McCoy K.D."/>
            <person name="Macpherson A.J."/>
            <person name="Stecher B."/>
        </authorList>
    </citation>
    <scope>NUCLEOTIDE SEQUENCE</scope>
    <source>
        <strain evidence="1">KB18</strain>
    </source>
</reference>
<reference evidence="2 4" key="3">
    <citation type="submission" date="2020-11" db="EMBL/GenBank/DDBJ databases">
        <title>Closed and high quality bacterial genomes of the OMM12 community.</title>
        <authorList>
            <person name="Marbouty M."/>
            <person name="Lamy-Besnier Q."/>
            <person name="Debarbieux L."/>
            <person name="Koszul R."/>
        </authorList>
    </citation>
    <scope>NUCLEOTIDE SEQUENCE [LARGE SCALE GENOMIC DNA]</scope>
    <source>
        <strain evidence="2 4">KB18</strain>
    </source>
</reference>